<evidence type="ECO:0000256" key="5">
    <source>
        <dbReference type="ARBA" id="ARBA00022989"/>
    </source>
</evidence>
<proteinExistence type="predicted"/>
<evidence type="ECO:0000256" key="9">
    <source>
        <dbReference type="PROSITE-ProRule" id="PRU01193"/>
    </source>
</evidence>
<feature type="domain" description="CBS" evidence="11">
    <location>
        <begin position="278"/>
        <end position="335"/>
    </location>
</feature>
<evidence type="ECO:0000256" key="2">
    <source>
        <dbReference type="ARBA" id="ARBA00022475"/>
    </source>
</evidence>
<dbReference type="GO" id="GO:0050660">
    <property type="term" value="F:flavin adenine dinucleotide binding"/>
    <property type="evidence" value="ECO:0007669"/>
    <property type="project" value="InterPro"/>
</dbReference>
<dbReference type="InterPro" id="IPR046342">
    <property type="entry name" value="CBS_dom_sf"/>
</dbReference>
<evidence type="ECO:0000256" key="10">
    <source>
        <dbReference type="SAM" id="Phobius"/>
    </source>
</evidence>
<dbReference type="GO" id="GO:0005886">
    <property type="term" value="C:plasma membrane"/>
    <property type="evidence" value="ECO:0007669"/>
    <property type="project" value="UniProtKB-SubCell"/>
</dbReference>
<dbReference type="SUPFAM" id="SSF54631">
    <property type="entry name" value="CBS-domain pair"/>
    <property type="match status" value="1"/>
</dbReference>
<dbReference type="PROSITE" id="PS51846">
    <property type="entry name" value="CNNM"/>
    <property type="match status" value="1"/>
</dbReference>
<dbReference type="Pfam" id="PF03471">
    <property type="entry name" value="CorC_HlyC"/>
    <property type="match status" value="1"/>
</dbReference>
<dbReference type="Pfam" id="PF00571">
    <property type="entry name" value="CBS"/>
    <property type="match status" value="1"/>
</dbReference>
<keyword evidence="4" id="KW-0677">Repeat</keyword>
<dbReference type="SMART" id="SM01091">
    <property type="entry name" value="CorC_HlyC"/>
    <property type="match status" value="1"/>
</dbReference>
<dbReference type="PANTHER" id="PTHR43099">
    <property type="entry name" value="UPF0053 PROTEIN YRKA"/>
    <property type="match status" value="1"/>
</dbReference>
<keyword evidence="5 9" id="KW-1133">Transmembrane helix</keyword>
<dbReference type="InterPro" id="IPR002550">
    <property type="entry name" value="CNNM"/>
</dbReference>
<dbReference type="AlphaFoldDB" id="A0A4U1CJ31"/>
<dbReference type="PANTHER" id="PTHR43099:SF2">
    <property type="entry name" value="UPF0053 PROTEIN YRKA"/>
    <property type="match status" value="1"/>
</dbReference>
<dbReference type="EMBL" id="SWBQ01000002">
    <property type="protein sequence ID" value="TKC07447.1"/>
    <property type="molecule type" value="Genomic_DNA"/>
</dbReference>
<dbReference type="InterPro" id="IPR005170">
    <property type="entry name" value="Transptr-assoc_dom"/>
</dbReference>
<dbReference type="OrthoDB" id="9798188at2"/>
<dbReference type="InterPro" id="IPR016169">
    <property type="entry name" value="FAD-bd_PCMH_sub2"/>
</dbReference>
<dbReference type="SUPFAM" id="SSF56176">
    <property type="entry name" value="FAD-binding/transporter-associated domain-like"/>
    <property type="match status" value="1"/>
</dbReference>
<evidence type="ECO:0000259" key="12">
    <source>
        <dbReference type="PROSITE" id="PS51846"/>
    </source>
</evidence>
<keyword evidence="14" id="KW-1185">Reference proteome</keyword>
<dbReference type="InterPro" id="IPR051676">
    <property type="entry name" value="UPF0053_domain"/>
</dbReference>
<feature type="transmembrane region" description="Helical" evidence="10">
    <location>
        <begin position="6"/>
        <end position="26"/>
    </location>
</feature>
<evidence type="ECO:0000313" key="13">
    <source>
        <dbReference type="EMBL" id="TKC07447.1"/>
    </source>
</evidence>
<name>A0A4U1CJ31_9SPHI</name>
<protein>
    <submittedName>
        <fullName evidence="13">HlyC/CorC family transporter</fullName>
    </submittedName>
</protein>
<organism evidence="13 14">
    <name type="scientific">Pedobacter frigoris</name>
    <dbReference type="NCBI Taxonomy" id="2571272"/>
    <lineage>
        <taxon>Bacteria</taxon>
        <taxon>Pseudomonadati</taxon>
        <taxon>Bacteroidota</taxon>
        <taxon>Sphingobacteriia</taxon>
        <taxon>Sphingobacteriales</taxon>
        <taxon>Sphingobacteriaceae</taxon>
        <taxon>Pedobacter</taxon>
    </lineage>
</organism>
<dbReference type="InterPro" id="IPR000644">
    <property type="entry name" value="CBS_dom"/>
</dbReference>
<dbReference type="PROSITE" id="PS51371">
    <property type="entry name" value="CBS"/>
    <property type="match status" value="1"/>
</dbReference>
<evidence type="ECO:0000256" key="7">
    <source>
        <dbReference type="ARBA" id="ARBA00023136"/>
    </source>
</evidence>
<keyword evidence="7 9" id="KW-0472">Membrane</keyword>
<evidence type="ECO:0000256" key="3">
    <source>
        <dbReference type="ARBA" id="ARBA00022692"/>
    </source>
</evidence>
<feature type="transmembrane region" description="Helical" evidence="10">
    <location>
        <begin position="55"/>
        <end position="76"/>
    </location>
</feature>
<accession>A0A4U1CJ31</accession>
<evidence type="ECO:0000256" key="8">
    <source>
        <dbReference type="PROSITE-ProRule" id="PRU00703"/>
    </source>
</evidence>
<evidence type="ECO:0000256" key="4">
    <source>
        <dbReference type="ARBA" id="ARBA00022737"/>
    </source>
</evidence>
<dbReference type="Gene3D" id="3.10.580.10">
    <property type="entry name" value="CBS-domain"/>
    <property type="match status" value="1"/>
</dbReference>
<dbReference type="RefSeq" id="WP_136835744.1">
    <property type="nucleotide sequence ID" value="NZ_SWBQ01000002.1"/>
</dbReference>
<feature type="transmembrane region" description="Helical" evidence="10">
    <location>
        <begin position="96"/>
        <end position="119"/>
    </location>
</feature>
<gene>
    <name evidence="13" type="ORF">FA047_09380</name>
</gene>
<feature type="transmembrane region" description="Helical" evidence="10">
    <location>
        <begin position="131"/>
        <end position="150"/>
    </location>
</feature>
<evidence type="ECO:0000313" key="14">
    <source>
        <dbReference type="Proteomes" id="UP000307244"/>
    </source>
</evidence>
<comment type="caution">
    <text evidence="13">The sequence shown here is derived from an EMBL/GenBank/DDBJ whole genome shotgun (WGS) entry which is preliminary data.</text>
</comment>
<dbReference type="InterPro" id="IPR036318">
    <property type="entry name" value="FAD-bd_PCMH-like_sf"/>
</dbReference>
<dbReference type="InterPro" id="IPR044751">
    <property type="entry name" value="Ion_transp-like_CBS"/>
</dbReference>
<evidence type="ECO:0000259" key="11">
    <source>
        <dbReference type="PROSITE" id="PS51371"/>
    </source>
</evidence>
<dbReference type="CDD" id="cd04590">
    <property type="entry name" value="CBS_pair_CorC_HlyC_assoc"/>
    <property type="match status" value="1"/>
</dbReference>
<keyword evidence="3 9" id="KW-0812">Transmembrane</keyword>
<feature type="domain" description="CNNM transmembrane" evidence="12">
    <location>
        <begin position="1"/>
        <end position="196"/>
    </location>
</feature>
<sequence length="424" mass="47589">MELLIIFILTLLNGFFALSEIALVSVKKSRIEHLAAQGSANAKTVLKLLDNPENFLSSVQVGITLIGVISGAYGGAALTDDMVGLLSGLTFLGDSLHTVSLIIVIGSITYFTIVVGELVPKTIAMNNSERISLFCVPVIRIFTLITYPFVKLLSISTSLILKLLGIKENEAEKVSEDELRFMLKTAGKQGVLENEESEAFQNLFSFTDQTAKSLMTHSSEVEWINYNWSKEIIFNKVKESVHSRFIVADGILDKPMGVINIKDLLENYSQDDFHLDQILTKPIYVIMNAPAFKILNLFKDKKQYMGVVVDEFGSVRGVITLHDLIEAIVGDLPDEDEMDKNHIIRREDDSYLLNGRTSIFELNQFFAKEIIENNISHYSTVSGFMMDHLKAMPHEGDIVKYENFKFEIVDMDGVRIDQVLMTKI</sequence>
<dbReference type="Proteomes" id="UP000307244">
    <property type="component" value="Unassembled WGS sequence"/>
</dbReference>
<comment type="subcellular location">
    <subcellularLocation>
        <location evidence="1">Cell membrane</location>
        <topology evidence="1">Multi-pass membrane protein</topology>
    </subcellularLocation>
</comment>
<evidence type="ECO:0000256" key="1">
    <source>
        <dbReference type="ARBA" id="ARBA00004651"/>
    </source>
</evidence>
<dbReference type="Pfam" id="PF01595">
    <property type="entry name" value="CNNM"/>
    <property type="match status" value="1"/>
</dbReference>
<keyword evidence="2" id="KW-1003">Cell membrane</keyword>
<keyword evidence="6 8" id="KW-0129">CBS domain</keyword>
<evidence type="ECO:0000256" key="6">
    <source>
        <dbReference type="ARBA" id="ARBA00023122"/>
    </source>
</evidence>
<reference evidence="13 14" key="1">
    <citation type="submission" date="2019-04" db="EMBL/GenBank/DDBJ databases">
        <title>Pedobacter sp. RP-3-15 sp. nov., isolated from Arctic soil.</title>
        <authorList>
            <person name="Dahal R.H."/>
            <person name="Kim D.-U."/>
        </authorList>
    </citation>
    <scope>NUCLEOTIDE SEQUENCE [LARGE SCALE GENOMIC DNA]</scope>
    <source>
        <strain evidence="13 14">RP-3-15</strain>
    </source>
</reference>
<dbReference type="Gene3D" id="3.30.465.10">
    <property type="match status" value="1"/>
</dbReference>